<dbReference type="EMBL" id="JACEIK010003135">
    <property type="protein sequence ID" value="MCD9640475.1"/>
    <property type="molecule type" value="Genomic_DNA"/>
</dbReference>
<feature type="compositionally biased region" description="Polar residues" evidence="1">
    <location>
        <begin position="105"/>
        <end position="124"/>
    </location>
</feature>
<organism evidence="2 3">
    <name type="scientific">Datura stramonium</name>
    <name type="common">Jimsonweed</name>
    <name type="synonym">Common thornapple</name>
    <dbReference type="NCBI Taxonomy" id="4076"/>
    <lineage>
        <taxon>Eukaryota</taxon>
        <taxon>Viridiplantae</taxon>
        <taxon>Streptophyta</taxon>
        <taxon>Embryophyta</taxon>
        <taxon>Tracheophyta</taxon>
        <taxon>Spermatophyta</taxon>
        <taxon>Magnoliopsida</taxon>
        <taxon>eudicotyledons</taxon>
        <taxon>Gunneridae</taxon>
        <taxon>Pentapetalae</taxon>
        <taxon>asterids</taxon>
        <taxon>lamiids</taxon>
        <taxon>Solanales</taxon>
        <taxon>Solanaceae</taxon>
        <taxon>Solanoideae</taxon>
        <taxon>Datureae</taxon>
        <taxon>Datura</taxon>
    </lineage>
</organism>
<evidence type="ECO:0000313" key="3">
    <source>
        <dbReference type="Proteomes" id="UP000823775"/>
    </source>
</evidence>
<accession>A0ABS8V030</accession>
<keyword evidence="3" id="KW-1185">Reference proteome</keyword>
<comment type="caution">
    <text evidence="2">The sequence shown here is derived from an EMBL/GenBank/DDBJ whole genome shotgun (WGS) entry which is preliminary data.</text>
</comment>
<evidence type="ECO:0000313" key="2">
    <source>
        <dbReference type="EMBL" id="MCD9640475.1"/>
    </source>
</evidence>
<feature type="region of interest" description="Disordered" evidence="1">
    <location>
        <begin position="105"/>
        <end position="128"/>
    </location>
</feature>
<dbReference type="Proteomes" id="UP000823775">
    <property type="component" value="Unassembled WGS sequence"/>
</dbReference>
<evidence type="ECO:0000256" key="1">
    <source>
        <dbReference type="SAM" id="MobiDB-lite"/>
    </source>
</evidence>
<gene>
    <name evidence="2" type="ORF">HAX54_025812</name>
</gene>
<proteinExistence type="predicted"/>
<protein>
    <submittedName>
        <fullName evidence="2">Uncharacterized protein</fullName>
    </submittedName>
</protein>
<reference evidence="2 3" key="1">
    <citation type="journal article" date="2021" name="BMC Genomics">
        <title>Datura genome reveals duplications of psychoactive alkaloid biosynthetic genes and high mutation rate following tissue culture.</title>
        <authorList>
            <person name="Rajewski A."/>
            <person name="Carter-House D."/>
            <person name="Stajich J."/>
            <person name="Litt A."/>
        </authorList>
    </citation>
    <scope>NUCLEOTIDE SEQUENCE [LARGE SCALE GENOMIC DNA]</scope>
    <source>
        <strain evidence="2">AR-01</strain>
    </source>
</reference>
<name>A0ABS8V030_DATST</name>
<sequence length="168" mass="18838">MREMLSAASAPTPTSSLVAHDYLLNIEDFRTRPPHLGSLGGSARSEPLLIPFPKRIYGIHFPHLPNLKAVIINPALPPKATPAAGPSRCRWRQHRPKTLRAHNNINYNKSEGSHSSDQPESWRTINPGRGCKEKNLRLTIVRIANIFNRLERDLGKSYWAKGIMKGAH</sequence>